<evidence type="ECO:0000256" key="3">
    <source>
        <dbReference type="ARBA" id="ARBA00022448"/>
    </source>
</evidence>
<sequence>MLGFTMLGCEVGFRDSNVSDAQIFRESKSVFFAGGGLFLESTVPASFVSLIPSSSSSIGVSSSFSSSCCSCSSLSCRIPVVFGISPQEKRYLGAVSGSFLSVSLSIKGNDGFVRDSTGFLAQDGEKNSEEAVAFEEGKEQKVNSRGAGAMNTTKHLWAGAVAAMVSRTFVAPLERLKLEYILRGEQKNLFDLIKTIAASQGLKGFWKGNFVNILRTAPFKAINFYAYDTYRKKLLKFSGNEETTNFERFLAGASAGITATILCLPLDTIRTKIVAPGGEALGGVIGAFRHMIQTEGFFSLYKGLVPSIMSMAPSGAVFYGVYDILKSAYLHSPQGRKRIQMMKQGQELNALDQLELGPIRTLLYGAIAGACAEAATYPFEVVRRRLQLQVQATKLTALATCVKIVEQGGVPALYAGLVPSLLQVWQHRSLDYQYHFFFCCWVLLSAAILALLHYQVLPSAAISYFVYEFMKIVLKVH</sequence>
<dbReference type="Gene3D" id="1.50.40.10">
    <property type="entry name" value="Mitochondrial carrier domain"/>
    <property type="match status" value="1"/>
</dbReference>
<dbReference type="PRINTS" id="PR00926">
    <property type="entry name" value="MITOCARRIER"/>
</dbReference>
<reference evidence="14 15" key="1">
    <citation type="submission" date="2020-04" db="EMBL/GenBank/DDBJ databases">
        <title>Plant Genome Project.</title>
        <authorList>
            <person name="Zhang R.-G."/>
        </authorList>
    </citation>
    <scope>NUCLEOTIDE SEQUENCE [LARGE SCALE GENOMIC DNA]</scope>
    <source>
        <strain evidence="14">YNK0</strain>
        <tissue evidence="14">Leaf</tissue>
    </source>
</reference>
<dbReference type="InterPro" id="IPR018108">
    <property type="entry name" value="MCP_transmembrane"/>
</dbReference>
<evidence type="ECO:0000256" key="9">
    <source>
        <dbReference type="ARBA" id="ARBA00023136"/>
    </source>
</evidence>
<organism evidence="14 15">
    <name type="scientific">Tetracentron sinense</name>
    <name type="common">Spur-leaf</name>
    <dbReference type="NCBI Taxonomy" id="13715"/>
    <lineage>
        <taxon>Eukaryota</taxon>
        <taxon>Viridiplantae</taxon>
        <taxon>Streptophyta</taxon>
        <taxon>Embryophyta</taxon>
        <taxon>Tracheophyta</taxon>
        <taxon>Spermatophyta</taxon>
        <taxon>Magnoliopsida</taxon>
        <taxon>Trochodendrales</taxon>
        <taxon>Trochodendraceae</taxon>
        <taxon>Tetracentron</taxon>
    </lineage>
</organism>
<evidence type="ECO:0000256" key="4">
    <source>
        <dbReference type="ARBA" id="ARBA00022692"/>
    </source>
</evidence>
<feature type="repeat" description="Solcar" evidence="11">
    <location>
        <begin position="243"/>
        <end position="328"/>
    </location>
</feature>
<evidence type="ECO:0000256" key="11">
    <source>
        <dbReference type="PROSITE-ProRule" id="PRU00282"/>
    </source>
</evidence>
<comment type="caution">
    <text evidence="14">The sequence shown here is derived from an EMBL/GenBank/DDBJ whole genome shotgun (WGS) entry which is preliminary data.</text>
</comment>
<keyword evidence="4 11" id="KW-0812">Transmembrane</keyword>
<evidence type="ECO:0000256" key="2">
    <source>
        <dbReference type="ARBA" id="ARBA00006375"/>
    </source>
</evidence>
<evidence type="ECO:0000256" key="10">
    <source>
        <dbReference type="ARBA" id="ARBA00054707"/>
    </source>
</evidence>
<keyword evidence="3 12" id="KW-0813">Transport</keyword>
<dbReference type="GO" id="GO:0005743">
    <property type="term" value="C:mitochondrial inner membrane"/>
    <property type="evidence" value="ECO:0007669"/>
    <property type="project" value="UniProtKB-SubCell"/>
</dbReference>
<gene>
    <name evidence="14" type="ORF">HHK36_009485</name>
</gene>
<evidence type="ECO:0000313" key="14">
    <source>
        <dbReference type="EMBL" id="KAF8404598.1"/>
    </source>
</evidence>
<evidence type="ECO:0000313" key="15">
    <source>
        <dbReference type="Proteomes" id="UP000655225"/>
    </source>
</evidence>
<dbReference type="GO" id="GO:0055085">
    <property type="term" value="P:transmembrane transport"/>
    <property type="evidence" value="ECO:0007669"/>
    <property type="project" value="InterPro"/>
</dbReference>
<keyword evidence="9 11" id="KW-0472">Membrane</keyword>
<keyword evidence="5" id="KW-0677">Repeat</keyword>
<dbReference type="SUPFAM" id="SSF103506">
    <property type="entry name" value="Mitochondrial carrier"/>
    <property type="match status" value="1"/>
</dbReference>
<keyword evidence="15" id="KW-1185">Reference proteome</keyword>
<comment type="function">
    <text evidence="10">Probable mitochondrial adenylate carrier that catalyzes the transport of ATP, ADP and AMP.</text>
</comment>
<evidence type="ECO:0000256" key="12">
    <source>
        <dbReference type="RuleBase" id="RU000488"/>
    </source>
</evidence>
<dbReference type="Pfam" id="PF00153">
    <property type="entry name" value="Mito_carr"/>
    <property type="match status" value="3"/>
</dbReference>
<dbReference type="InterPro" id="IPR023395">
    <property type="entry name" value="MCP_dom_sf"/>
</dbReference>
<dbReference type="AlphaFoldDB" id="A0A835DHI5"/>
<dbReference type="PANTHER" id="PTHR24089">
    <property type="entry name" value="SOLUTE CARRIER FAMILY 25"/>
    <property type="match status" value="1"/>
</dbReference>
<feature type="transmembrane region" description="Helical" evidence="13">
    <location>
        <begin position="434"/>
        <end position="454"/>
    </location>
</feature>
<dbReference type="OMA" id="FQYMIRT"/>
<keyword evidence="8" id="KW-0496">Mitochondrion</keyword>
<feature type="repeat" description="Solcar" evidence="11">
    <location>
        <begin position="150"/>
        <end position="233"/>
    </location>
</feature>
<dbReference type="FunFam" id="1.50.40.10:FF:000098">
    <property type="entry name" value="Mitochondrial substrate carrier family protein"/>
    <property type="match status" value="1"/>
</dbReference>
<accession>A0A835DHI5</accession>
<keyword evidence="6" id="KW-0999">Mitochondrion inner membrane</keyword>
<evidence type="ECO:0000256" key="13">
    <source>
        <dbReference type="SAM" id="Phobius"/>
    </source>
</evidence>
<keyword evidence="7 13" id="KW-1133">Transmembrane helix</keyword>
<evidence type="ECO:0000256" key="6">
    <source>
        <dbReference type="ARBA" id="ARBA00022792"/>
    </source>
</evidence>
<proteinExistence type="inferred from homology"/>
<dbReference type="InterPro" id="IPR002067">
    <property type="entry name" value="MCP"/>
</dbReference>
<dbReference type="PROSITE" id="PS50920">
    <property type="entry name" value="SOLCAR"/>
    <property type="match status" value="3"/>
</dbReference>
<dbReference type="OrthoDB" id="270584at2759"/>
<evidence type="ECO:0000256" key="8">
    <source>
        <dbReference type="ARBA" id="ARBA00023128"/>
    </source>
</evidence>
<evidence type="ECO:0000256" key="7">
    <source>
        <dbReference type="ARBA" id="ARBA00022989"/>
    </source>
</evidence>
<evidence type="ECO:0008006" key="16">
    <source>
        <dbReference type="Google" id="ProtNLM"/>
    </source>
</evidence>
<feature type="repeat" description="Solcar" evidence="11">
    <location>
        <begin position="356"/>
        <end position="441"/>
    </location>
</feature>
<comment type="similarity">
    <text evidence="2 12">Belongs to the mitochondrial carrier (TC 2.A.29) family.</text>
</comment>
<evidence type="ECO:0000256" key="1">
    <source>
        <dbReference type="ARBA" id="ARBA00004448"/>
    </source>
</evidence>
<protein>
    <recommendedName>
        <fullName evidence="16">Mitochondrial adenine nucleotide transporter BTL3</fullName>
    </recommendedName>
</protein>
<dbReference type="EMBL" id="JABCRI010000006">
    <property type="protein sequence ID" value="KAF8404598.1"/>
    <property type="molecule type" value="Genomic_DNA"/>
</dbReference>
<comment type="subcellular location">
    <subcellularLocation>
        <location evidence="1">Mitochondrion inner membrane</location>
        <topology evidence="1">Multi-pass membrane protein</topology>
    </subcellularLocation>
</comment>
<dbReference type="Proteomes" id="UP000655225">
    <property type="component" value="Unassembled WGS sequence"/>
</dbReference>
<evidence type="ECO:0000256" key="5">
    <source>
        <dbReference type="ARBA" id="ARBA00022737"/>
    </source>
</evidence>
<name>A0A835DHI5_TETSI</name>